<dbReference type="SUPFAM" id="SSF51126">
    <property type="entry name" value="Pectin lyase-like"/>
    <property type="match status" value="1"/>
</dbReference>
<sequence>MATGPTSSSRIRKIGVAVGGLALACASIGAAVTPSSAAPRANDTIVVVGQNDPAEDRAAVQLGLAVAERSNATRLVLRGTFDFGDCSLCVIVSNSITITGVGDPSVANPKGSGFTKIHTTGAAPFVILDSEDTDAITLNHLWIDGASTLAVMLLHVQGTFTMTDSRITNVVPGKEFRFAIAAAQMGSQPAGSTSKLKQLLAAAGEDPDAPAFTGKVLLDGNYIDQNLPMRAGDDNAFATVGCHFSAITITNNYLRAGEAVEIEGCHGTDATYTISKNVIVQTPTPSNLSQFTSSPGFIRNGGHPAAIKPVNIEAKSVIITDNRIDIRRGWASGSCIMTGNSNESSSTLIQGNVCAMHGQFAAILGGWAGTPGFFGPFYMRNTTIGQNVFKGTALLGLALLDFTFLNQASMAEVNKGHNNVMYDNSFKQFIASRAIVYLGSSTYDNRLAVGDIGAIVNLGKGNRVTRTS</sequence>
<dbReference type="PROSITE" id="PS00430">
    <property type="entry name" value="TONB_DEPENDENT_REC_1"/>
    <property type="match status" value="1"/>
</dbReference>
<proteinExistence type="predicted"/>
<evidence type="ECO:0000313" key="1">
    <source>
        <dbReference type="EMBL" id="CAB4903855.1"/>
    </source>
</evidence>
<reference evidence="1" key="1">
    <citation type="submission" date="2020-05" db="EMBL/GenBank/DDBJ databases">
        <authorList>
            <person name="Chiriac C."/>
            <person name="Salcher M."/>
            <person name="Ghai R."/>
            <person name="Kavagutti S V."/>
        </authorList>
    </citation>
    <scope>NUCLEOTIDE SEQUENCE</scope>
</reference>
<dbReference type="InterPro" id="IPR010916">
    <property type="entry name" value="TonB_box_CS"/>
</dbReference>
<dbReference type="InterPro" id="IPR011050">
    <property type="entry name" value="Pectin_lyase_fold/virulence"/>
</dbReference>
<dbReference type="AlphaFoldDB" id="A0A6J7GFX4"/>
<dbReference type="EMBL" id="CAFBMR010000005">
    <property type="protein sequence ID" value="CAB4903855.1"/>
    <property type="molecule type" value="Genomic_DNA"/>
</dbReference>
<protein>
    <submittedName>
        <fullName evidence="1">Unannotated protein</fullName>
    </submittedName>
</protein>
<gene>
    <name evidence="1" type="ORF">UFOPK3610_00287</name>
</gene>
<accession>A0A6J7GFX4</accession>
<name>A0A6J7GFX4_9ZZZZ</name>
<organism evidence="1">
    <name type="scientific">freshwater metagenome</name>
    <dbReference type="NCBI Taxonomy" id="449393"/>
    <lineage>
        <taxon>unclassified sequences</taxon>
        <taxon>metagenomes</taxon>
        <taxon>ecological metagenomes</taxon>
    </lineage>
</organism>